<dbReference type="InterPro" id="IPR015915">
    <property type="entry name" value="Kelch-typ_b-propeller"/>
</dbReference>
<proteinExistence type="predicted"/>
<dbReference type="AlphaFoldDB" id="A0A9P6N0M3"/>
<keyword evidence="2" id="KW-0472">Membrane</keyword>
<evidence type="ECO:0000313" key="3">
    <source>
        <dbReference type="EMBL" id="KAG0020247.1"/>
    </source>
</evidence>
<feature type="region of interest" description="Disordered" evidence="1">
    <location>
        <begin position="376"/>
        <end position="398"/>
    </location>
</feature>
<evidence type="ECO:0000256" key="2">
    <source>
        <dbReference type="SAM" id="Phobius"/>
    </source>
</evidence>
<comment type="caution">
    <text evidence="3">The sequence shown here is derived from an EMBL/GenBank/DDBJ whole genome shotgun (WGS) entry which is preliminary data.</text>
</comment>
<keyword evidence="4" id="KW-1185">Reference proteome</keyword>
<keyword evidence="2" id="KW-1133">Transmembrane helix</keyword>
<gene>
    <name evidence="3" type="ORF">BGZ80_004538</name>
</gene>
<sequence>MTYSTQTSTATPSWIDCFATDDGRIVVVGGSFQVLVYNIASSSWSDTNTPSSSLQYGPYVQSSMFLNPVYIQSRILADGYTALVVCTLTWNSQPQPYYLDTNTWKVTLAIGTDDTTPPSSSGSFNGWGVVPGGGTLLPPAGFRQFTLAILGQDKSQAKNHYGNGQAYIIGGYSTLVTGQVSDWATITSFPVQQAPSKTVVMFGNVGSLTKVTRGSAAFPVSRTSLDIFPGNGGGSATEQDVEVYDSGQNAVTMHSGLTGGPGNTVFRGAALIGQGQQIFVHGGLKSLQVSSNTPTLDNLDGSVGVWNGGSLQWGDTANIYVPPKSKGLMIGLIVGGIVLVALIGVGVWRFKKWRKMRLLEEEEQQAKGMVLKNEDQLQKEHKASQQNNNGSGSPPAAHGAVLYHNQMGMVSAEAGTYDPLLQKRYGYVEAQPAHSLDLRRQDVYQGLVEYPYAEAELIDEETVMKPRAPNNPQEYPTNGVNNGAMYGDITRVPSHYQTVVSVPGHPVYGKEGQAVLDVPQLTQDFQNLKNLRASQDGISRASLDPMPMQSVQPPPSSTDIRSSLYSQAISAGRGAAAVAAQDSFNGVRPYSSTSSASFIPHSANQASPHMSSPTFSATYSVPDSMQGSEATHYSLVRTDPSAADLMDRNVHTYHP</sequence>
<name>A0A9P6N0M3_9FUNG</name>
<protein>
    <submittedName>
        <fullName evidence="3">Uncharacterized protein</fullName>
    </submittedName>
</protein>
<keyword evidence="2" id="KW-0812">Transmembrane</keyword>
<evidence type="ECO:0000256" key="1">
    <source>
        <dbReference type="SAM" id="MobiDB-lite"/>
    </source>
</evidence>
<feature type="transmembrane region" description="Helical" evidence="2">
    <location>
        <begin position="328"/>
        <end position="348"/>
    </location>
</feature>
<evidence type="ECO:0000313" key="4">
    <source>
        <dbReference type="Proteomes" id="UP000703661"/>
    </source>
</evidence>
<accession>A0A9P6N0M3</accession>
<dbReference type="Proteomes" id="UP000703661">
    <property type="component" value="Unassembled WGS sequence"/>
</dbReference>
<reference evidence="3" key="1">
    <citation type="journal article" date="2020" name="Fungal Divers.">
        <title>Resolving the Mortierellaceae phylogeny through synthesis of multi-gene phylogenetics and phylogenomics.</title>
        <authorList>
            <person name="Vandepol N."/>
            <person name="Liber J."/>
            <person name="Desiro A."/>
            <person name="Na H."/>
            <person name="Kennedy M."/>
            <person name="Barry K."/>
            <person name="Grigoriev I.V."/>
            <person name="Miller A.N."/>
            <person name="O'Donnell K."/>
            <person name="Stajich J.E."/>
            <person name="Bonito G."/>
        </authorList>
    </citation>
    <scope>NUCLEOTIDE SEQUENCE</scope>
    <source>
        <strain evidence="3">NRRL 2769</strain>
    </source>
</reference>
<dbReference type="SUPFAM" id="SSF117281">
    <property type="entry name" value="Kelch motif"/>
    <property type="match status" value="1"/>
</dbReference>
<organism evidence="3 4">
    <name type="scientific">Entomortierella chlamydospora</name>
    <dbReference type="NCBI Taxonomy" id="101097"/>
    <lineage>
        <taxon>Eukaryota</taxon>
        <taxon>Fungi</taxon>
        <taxon>Fungi incertae sedis</taxon>
        <taxon>Mucoromycota</taxon>
        <taxon>Mortierellomycotina</taxon>
        <taxon>Mortierellomycetes</taxon>
        <taxon>Mortierellales</taxon>
        <taxon>Mortierellaceae</taxon>
        <taxon>Entomortierella</taxon>
    </lineage>
</organism>
<dbReference type="EMBL" id="JAAAID010000230">
    <property type="protein sequence ID" value="KAG0020247.1"/>
    <property type="molecule type" value="Genomic_DNA"/>
</dbReference>